<dbReference type="AlphaFoldDB" id="A0A8S1UNQ7"/>
<keyword evidence="2" id="KW-1185">Reference proteome</keyword>
<sequence>MISSQMRMGLTLQQLNQWYSIFIYTIIISPKVDGFMASRSQIYLNFPQNRLMTQDLYVIYSQNSQQNEHLLQSK</sequence>
<organism evidence="1 2">
    <name type="scientific">Paramecium octaurelia</name>
    <dbReference type="NCBI Taxonomy" id="43137"/>
    <lineage>
        <taxon>Eukaryota</taxon>
        <taxon>Sar</taxon>
        <taxon>Alveolata</taxon>
        <taxon>Ciliophora</taxon>
        <taxon>Intramacronucleata</taxon>
        <taxon>Oligohymenophorea</taxon>
        <taxon>Peniculida</taxon>
        <taxon>Parameciidae</taxon>
        <taxon>Paramecium</taxon>
    </lineage>
</organism>
<dbReference type="EMBL" id="CAJJDP010000047">
    <property type="protein sequence ID" value="CAD8165787.1"/>
    <property type="molecule type" value="Genomic_DNA"/>
</dbReference>
<accession>A0A8S1UNQ7</accession>
<evidence type="ECO:0000313" key="1">
    <source>
        <dbReference type="EMBL" id="CAD8165787.1"/>
    </source>
</evidence>
<name>A0A8S1UNQ7_PAROT</name>
<proteinExistence type="predicted"/>
<gene>
    <name evidence="1" type="ORF">POCTA_138.1.T0470124</name>
</gene>
<protein>
    <submittedName>
        <fullName evidence="1">Uncharacterized protein</fullName>
    </submittedName>
</protein>
<reference evidence="1" key="1">
    <citation type="submission" date="2021-01" db="EMBL/GenBank/DDBJ databases">
        <authorList>
            <consortium name="Genoscope - CEA"/>
            <person name="William W."/>
        </authorList>
    </citation>
    <scope>NUCLEOTIDE SEQUENCE</scope>
</reference>
<evidence type="ECO:0000313" key="2">
    <source>
        <dbReference type="Proteomes" id="UP000683925"/>
    </source>
</evidence>
<comment type="caution">
    <text evidence="1">The sequence shown here is derived from an EMBL/GenBank/DDBJ whole genome shotgun (WGS) entry which is preliminary data.</text>
</comment>
<dbReference type="Proteomes" id="UP000683925">
    <property type="component" value="Unassembled WGS sequence"/>
</dbReference>